<feature type="compositionally biased region" description="Low complexity" evidence="4">
    <location>
        <begin position="407"/>
        <end position="418"/>
    </location>
</feature>
<reference evidence="5 6" key="1">
    <citation type="submission" date="2024-11" db="EMBL/GenBank/DDBJ databases">
        <title>A near-complete genome assembly of Cinchona calisaya.</title>
        <authorList>
            <person name="Lian D.C."/>
            <person name="Zhao X.W."/>
            <person name="Wei L."/>
        </authorList>
    </citation>
    <scope>NUCLEOTIDE SEQUENCE [LARGE SCALE GENOMIC DNA]</scope>
    <source>
        <tissue evidence="5">Nenye</tissue>
    </source>
</reference>
<feature type="compositionally biased region" description="Polar residues" evidence="4">
    <location>
        <begin position="375"/>
        <end position="386"/>
    </location>
</feature>
<dbReference type="PANTHER" id="PTHR31636">
    <property type="entry name" value="OSJNBA0084A10.13 PROTEIN-RELATED"/>
    <property type="match status" value="1"/>
</dbReference>
<comment type="similarity">
    <text evidence="3">Belongs to the GRAS family.</text>
</comment>
<keyword evidence="1" id="KW-0805">Transcription regulation</keyword>
<protein>
    <recommendedName>
        <fullName evidence="7">Protein SCARECROW</fullName>
    </recommendedName>
</protein>
<evidence type="ECO:0008006" key="7">
    <source>
        <dbReference type="Google" id="ProtNLM"/>
    </source>
</evidence>
<sequence>MDMAKAFSTVNDGGNRGNLNVNNSSEESPLLPILSNNVPLHSPLLNLRHQTLSDNGKMVRKRQASEIEIQSGNRFLRRTLPTITTTNTADIIPNLGEYGVCSINIGTCTSNTNPHIPNHVPNYSTTAIVLPSTNLSVTSSESAFSTTNSSYMDSLPAPLPHNLIPHLSSQKPQTQAPTPSVCVFSGLPLFPPERNRNTGGGVGQHLLPNSSCSSSTIGIDGATFTMEENSTATAWIDSIIKDLIHNSTQVSIPQLIQNVREIIHPCNPNLAGLIEYRLRSLTSSSSAADTIIPTNNYHDERRRKESISSLPAANLQRQQEYYLHLQGLGQGQMLAGLSELKLYLEDDNLLSHNPLIQESHNQYLNWGLDLPRTTTTTAVGTSNPTAGPTGDSYVTPAGLSNLSNPVQPQSQQQQQSSSEPEETQAPNLPSSDQQHQDSPPPPDAAPGAAPASASKSLKKEEIRQQKRDEQGLHLLTLLLQCAEAVAADNLEEANNMLLEISELSTPFGTSAQRVAAYFSEAMSARLVSSCLGIYSSLPAVPHSQKMVSAFQVFNGISPFIKFSHFTANQAIQEAFDREERVHIIDLDIMQGLQWPGLFHILASRPGGPPFVRMTGLGTSMEALEATGKRLSDFAEKLGLPFEFNPVADKVGNLDPERLKVGKREAVAVHWLQHCLYDVSGSDTNTLGLLQRLAPKVVTVVEQDLSHAGSFLGRFVEAIHYYSALFDSLGACYGEENEERHVVEQQLLSREIRNVLAVGGPSRSGNIKFGNWREKFQQSGFKGISLGGNAAAQATLLLGMFPSDGYTLVEDNGTLKLGWRDLCLLTASAWRPFLHNASADRHSPRPHFCH</sequence>
<evidence type="ECO:0000313" key="5">
    <source>
        <dbReference type="EMBL" id="KAL3502687.1"/>
    </source>
</evidence>
<dbReference type="PROSITE" id="PS50985">
    <property type="entry name" value="GRAS"/>
    <property type="match status" value="1"/>
</dbReference>
<accession>A0ABD2Y8D2</accession>
<evidence type="ECO:0000256" key="1">
    <source>
        <dbReference type="ARBA" id="ARBA00023015"/>
    </source>
</evidence>
<feature type="region of interest" description="Disordered" evidence="4">
    <location>
        <begin position="1"/>
        <end position="23"/>
    </location>
</feature>
<evidence type="ECO:0000256" key="3">
    <source>
        <dbReference type="PROSITE-ProRule" id="PRU01191"/>
    </source>
</evidence>
<name>A0ABD2Y8D2_9GENT</name>
<feature type="region of interest" description="SAW" evidence="3">
    <location>
        <begin position="756"/>
        <end position="830"/>
    </location>
</feature>
<gene>
    <name evidence="5" type="ORF">ACH5RR_037136</name>
</gene>
<evidence type="ECO:0000256" key="4">
    <source>
        <dbReference type="SAM" id="MobiDB-lite"/>
    </source>
</evidence>
<feature type="compositionally biased region" description="Polar residues" evidence="4">
    <location>
        <begin position="8"/>
        <end position="23"/>
    </location>
</feature>
<dbReference type="Pfam" id="PF03514">
    <property type="entry name" value="GRAS"/>
    <property type="match status" value="1"/>
</dbReference>
<feature type="short sequence motif" description="LxCxE motif" evidence="3">
    <location>
        <begin position="479"/>
        <end position="483"/>
    </location>
</feature>
<dbReference type="EMBL" id="JBJUIK010000015">
    <property type="protein sequence ID" value="KAL3502687.1"/>
    <property type="molecule type" value="Genomic_DNA"/>
</dbReference>
<dbReference type="Proteomes" id="UP001630127">
    <property type="component" value="Unassembled WGS sequence"/>
</dbReference>
<feature type="region of interest" description="Disordered" evidence="4">
    <location>
        <begin position="375"/>
        <end position="465"/>
    </location>
</feature>
<dbReference type="InterPro" id="IPR005202">
    <property type="entry name" value="TF_GRAS"/>
</dbReference>
<organism evidence="5 6">
    <name type="scientific">Cinchona calisaya</name>
    <dbReference type="NCBI Taxonomy" id="153742"/>
    <lineage>
        <taxon>Eukaryota</taxon>
        <taxon>Viridiplantae</taxon>
        <taxon>Streptophyta</taxon>
        <taxon>Embryophyta</taxon>
        <taxon>Tracheophyta</taxon>
        <taxon>Spermatophyta</taxon>
        <taxon>Magnoliopsida</taxon>
        <taxon>eudicotyledons</taxon>
        <taxon>Gunneridae</taxon>
        <taxon>Pentapetalae</taxon>
        <taxon>asterids</taxon>
        <taxon>lamiids</taxon>
        <taxon>Gentianales</taxon>
        <taxon>Rubiaceae</taxon>
        <taxon>Cinchonoideae</taxon>
        <taxon>Cinchoneae</taxon>
        <taxon>Cinchona</taxon>
    </lineage>
</organism>
<feature type="region of interest" description="Leucine repeat II (LRII)" evidence="3">
    <location>
        <begin position="625"/>
        <end position="657"/>
    </location>
</feature>
<comment type="caution">
    <text evidence="5">The sequence shown here is derived from an EMBL/GenBank/DDBJ whole genome shotgun (WGS) entry which is preliminary data.</text>
</comment>
<dbReference type="AlphaFoldDB" id="A0ABD2Y8D2"/>
<keyword evidence="6" id="KW-1185">Reference proteome</keyword>
<evidence type="ECO:0000313" key="6">
    <source>
        <dbReference type="Proteomes" id="UP001630127"/>
    </source>
</evidence>
<feature type="short sequence motif" description="VHIID" evidence="3">
    <location>
        <begin position="581"/>
        <end position="585"/>
    </location>
</feature>
<keyword evidence="2" id="KW-0804">Transcription</keyword>
<comment type="caution">
    <text evidence="3">Lacks conserved residue(s) required for the propagation of feature annotation.</text>
</comment>
<evidence type="ECO:0000256" key="2">
    <source>
        <dbReference type="ARBA" id="ARBA00023163"/>
    </source>
</evidence>
<feature type="compositionally biased region" description="Low complexity" evidence="4">
    <location>
        <begin position="445"/>
        <end position="455"/>
    </location>
</feature>
<feature type="region of interest" description="VHIID" evidence="3">
    <location>
        <begin position="550"/>
        <end position="615"/>
    </location>
</feature>
<proteinExistence type="inferred from homology"/>